<organism evidence="3 4">
    <name type="scientific">Colletotrichum incanum</name>
    <name type="common">Soybean anthracnose fungus</name>
    <dbReference type="NCBI Taxonomy" id="1573173"/>
    <lineage>
        <taxon>Eukaryota</taxon>
        <taxon>Fungi</taxon>
        <taxon>Dikarya</taxon>
        <taxon>Ascomycota</taxon>
        <taxon>Pezizomycotina</taxon>
        <taxon>Sordariomycetes</taxon>
        <taxon>Hypocreomycetidae</taxon>
        <taxon>Glomerellales</taxon>
        <taxon>Glomerellaceae</taxon>
        <taxon>Colletotrichum</taxon>
        <taxon>Colletotrichum spaethianum species complex</taxon>
    </lineage>
</organism>
<feature type="region of interest" description="Disordered" evidence="1">
    <location>
        <begin position="186"/>
        <end position="213"/>
    </location>
</feature>
<feature type="region of interest" description="Disordered" evidence="1">
    <location>
        <begin position="83"/>
        <end position="120"/>
    </location>
</feature>
<dbReference type="InterPro" id="IPR040233">
    <property type="entry name" value="CCD97-like_C"/>
</dbReference>
<accession>A0A162P7K5</accession>
<feature type="domain" description="CCD97-like C-terminal" evidence="2">
    <location>
        <begin position="119"/>
        <end position="183"/>
    </location>
</feature>
<feature type="non-terminal residue" evidence="3">
    <location>
        <position position="1"/>
    </location>
</feature>
<evidence type="ECO:0000259" key="2">
    <source>
        <dbReference type="Pfam" id="PF09747"/>
    </source>
</evidence>
<dbReference type="Pfam" id="PF09747">
    <property type="entry name" value="CCD97-like_C"/>
    <property type="match status" value="2"/>
</dbReference>
<dbReference type="PANTHER" id="PTHR31840">
    <property type="entry name" value="COILED-COIL DOMAIN-CONTAINING PROTEIN 97"/>
    <property type="match status" value="1"/>
</dbReference>
<protein>
    <submittedName>
        <fullName evidence="3">Coiled-coil domain-containing protein</fullName>
    </submittedName>
</protein>
<evidence type="ECO:0000256" key="1">
    <source>
        <dbReference type="SAM" id="MobiDB-lite"/>
    </source>
</evidence>
<dbReference type="STRING" id="1573173.A0A162P7K5"/>
<comment type="caution">
    <text evidence="3">The sequence shown here is derived from an EMBL/GenBank/DDBJ whole genome shotgun (WGS) entry which is preliminary data.</text>
</comment>
<feature type="domain" description="CCD97-like C-terminal" evidence="2">
    <location>
        <begin position="198"/>
        <end position="263"/>
    </location>
</feature>
<evidence type="ECO:0000313" key="4">
    <source>
        <dbReference type="Proteomes" id="UP000076584"/>
    </source>
</evidence>
<keyword evidence="4" id="KW-1185">Reference proteome</keyword>
<reference evidence="3 4" key="1">
    <citation type="submission" date="2015-06" db="EMBL/GenBank/DDBJ databases">
        <title>Survival trade-offs in plant roots during colonization by closely related pathogenic and mutualistic fungi.</title>
        <authorList>
            <person name="Hacquard S."/>
            <person name="Kracher B."/>
            <person name="Hiruma K."/>
            <person name="Weinman A."/>
            <person name="Muench P."/>
            <person name="Garrido Oter R."/>
            <person name="Ver Loren van Themaat E."/>
            <person name="Dallerey J.-F."/>
            <person name="Damm U."/>
            <person name="Henrissat B."/>
            <person name="Lespinet O."/>
            <person name="Thon M."/>
            <person name="Kemen E."/>
            <person name="McHardy A.C."/>
            <person name="Schulze-Lefert P."/>
            <person name="O'Connell R.J."/>
        </authorList>
    </citation>
    <scope>NUCLEOTIDE SEQUENCE [LARGE SCALE GENOMIC DNA]</scope>
    <source>
        <strain evidence="3 4">MAFF 238704</strain>
    </source>
</reference>
<feature type="compositionally biased region" description="Basic and acidic residues" evidence="1">
    <location>
        <begin position="197"/>
        <end position="213"/>
    </location>
</feature>
<gene>
    <name evidence="3" type="ORF">CI238_03261</name>
</gene>
<dbReference type="EMBL" id="LFIW01000377">
    <property type="protein sequence ID" value="KZL86789.1"/>
    <property type="molecule type" value="Genomic_DNA"/>
</dbReference>
<proteinExistence type="predicted"/>
<dbReference type="InterPro" id="IPR018613">
    <property type="entry name" value="Ccdc97-like"/>
</dbReference>
<dbReference type="AlphaFoldDB" id="A0A162P7K5"/>
<dbReference type="PANTHER" id="PTHR31840:SF1">
    <property type="entry name" value="COILED-COIL DOMAIN-CONTAINING PROTEIN 97"/>
    <property type="match status" value="1"/>
</dbReference>
<dbReference type="Proteomes" id="UP000076584">
    <property type="component" value="Unassembled WGS sequence"/>
</dbReference>
<evidence type="ECO:0000313" key="3">
    <source>
        <dbReference type="EMBL" id="KZL86789.1"/>
    </source>
</evidence>
<name>A0A162P7K5_COLIC</name>
<sequence length="287" mass="32963">LVAVHILIGDISNCFPPSETNQFTSEHLEPHLGLLYFTWVSEHFFADLNIRHRIFQLYTPGSYLCSAVHTVLPVENLSALSTMPSFSEPEPETQGLHFDKPIPRPPKSPTKTNDIRSRNRRREYLERNPKYFNNAEHELADTLLYDSLIRKFQTPAEREAEGKAKGYSGVLESSLLRGEARLADLRSSADAGSAPESTKEFTTEADLSKTETKEEGLERWQEFLTERFVRGYDEDFDYSLVDHNDEYDTMERRDAEEAWFDEEDPNWASDADEQARAKQGETGVQDF</sequence>
<feature type="region of interest" description="Disordered" evidence="1">
    <location>
        <begin position="252"/>
        <end position="287"/>
    </location>
</feature>